<dbReference type="EnsemblMetazoa" id="XM_019995796.1">
    <property type="protein sequence ID" value="XP_019851355.1"/>
    <property type="gene ID" value="LOC105312558"/>
</dbReference>
<evidence type="ECO:0000313" key="5">
    <source>
        <dbReference type="EnsemblMetazoa" id="XP_019851355.1"/>
    </source>
</evidence>
<dbReference type="PANTHER" id="PTHR21646:SF5">
    <property type="entry name" value="UBIQUITIN CARBOXYL-TERMINAL HYDROLASE-RELATED"/>
    <property type="match status" value="1"/>
</dbReference>
<evidence type="ECO:0000313" key="6">
    <source>
        <dbReference type="Proteomes" id="UP000007879"/>
    </source>
</evidence>
<feature type="domain" description="USP" evidence="4">
    <location>
        <begin position="1"/>
        <end position="294"/>
    </location>
</feature>
<sequence>MVSLTEEIHGLMRVMWSGKWAVVTPHTVLSAIWTHIPSFRGYCQQDAQEFLCQLLDQLQNELLKCPSGLIIKINNPWRDTVLARDLLKSLFEGQLISTIVYSNCGHTSFVCESFWDLSLELAITTLQNTSSRRSLSNSSTLFDSLNKFTATEHIDDNIFECSRCQGQHQSIKKQLLIKDPPEVLRIHLKRFRFINNCWRKLTNQIEFPMELNMYRYCNHDNQSVGVVNGEEDTVYDLSSVIVHHGNYSNTGHYTAYCWNNDAGCWVHCNDAKLNRSSSEEVLKSQPYVLFYARRRGRSPVLNRLVNDGDESGPDTKHMRTENI</sequence>
<dbReference type="PROSITE" id="PS00973">
    <property type="entry name" value="USP_2"/>
    <property type="match status" value="1"/>
</dbReference>
<dbReference type="Gene3D" id="3.90.70.10">
    <property type="entry name" value="Cysteine proteinases"/>
    <property type="match status" value="1"/>
</dbReference>
<dbReference type="KEGG" id="aqu:105312558"/>
<evidence type="ECO:0000259" key="4">
    <source>
        <dbReference type="PROSITE" id="PS50235"/>
    </source>
</evidence>
<keyword evidence="6" id="KW-1185">Reference proteome</keyword>
<dbReference type="PANTHER" id="PTHR21646">
    <property type="entry name" value="UBIQUITIN CARBOXYL-TERMINAL HYDROLASE"/>
    <property type="match status" value="1"/>
</dbReference>
<evidence type="ECO:0000256" key="3">
    <source>
        <dbReference type="SAM" id="MobiDB-lite"/>
    </source>
</evidence>
<feature type="region of interest" description="Disordered" evidence="3">
    <location>
        <begin position="304"/>
        <end position="323"/>
    </location>
</feature>
<comment type="catalytic activity">
    <reaction evidence="1">
        <text>Thiol-dependent hydrolysis of ester, thioester, amide, peptide and isopeptide bonds formed by the C-terminal Gly of ubiquitin (a 76-residue protein attached to proteins as an intracellular targeting signal).</text>
        <dbReference type="EC" id="3.4.19.12"/>
    </reaction>
</comment>
<feature type="compositionally biased region" description="Basic and acidic residues" evidence="3">
    <location>
        <begin position="313"/>
        <end position="323"/>
    </location>
</feature>
<name>A0AAN0J2X9_AMPQE</name>
<accession>A0AAN0J2X9</accession>
<dbReference type="SUPFAM" id="SSF54001">
    <property type="entry name" value="Cysteine proteinases"/>
    <property type="match status" value="1"/>
</dbReference>
<dbReference type="PROSITE" id="PS50235">
    <property type="entry name" value="USP_3"/>
    <property type="match status" value="1"/>
</dbReference>
<protein>
    <recommendedName>
        <fullName evidence="2">ubiquitinyl hydrolase 1</fullName>
        <ecNumber evidence="2">3.4.19.12</ecNumber>
    </recommendedName>
</protein>
<dbReference type="AlphaFoldDB" id="A0AAN0J2X9"/>
<dbReference type="InterPro" id="IPR028889">
    <property type="entry name" value="USP"/>
</dbReference>
<evidence type="ECO:0000256" key="1">
    <source>
        <dbReference type="ARBA" id="ARBA00000707"/>
    </source>
</evidence>
<dbReference type="InterPro" id="IPR018200">
    <property type="entry name" value="USP_CS"/>
</dbReference>
<organism evidence="5 6">
    <name type="scientific">Amphimedon queenslandica</name>
    <name type="common">Sponge</name>
    <dbReference type="NCBI Taxonomy" id="400682"/>
    <lineage>
        <taxon>Eukaryota</taxon>
        <taxon>Metazoa</taxon>
        <taxon>Porifera</taxon>
        <taxon>Demospongiae</taxon>
        <taxon>Heteroscleromorpha</taxon>
        <taxon>Haplosclerida</taxon>
        <taxon>Niphatidae</taxon>
        <taxon>Amphimedon</taxon>
    </lineage>
</organism>
<dbReference type="GeneID" id="105312558"/>
<dbReference type="Pfam" id="PF00443">
    <property type="entry name" value="UCH"/>
    <property type="match status" value="1"/>
</dbReference>
<evidence type="ECO:0000256" key="2">
    <source>
        <dbReference type="ARBA" id="ARBA00012759"/>
    </source>
</evidence>
<dbReference type="InterPro" id="IPR038765">
    <property type="entry name" value="Papain-like_cys_pep_sf"/>
</dbReference>
<dbReference type="EC" id="3.4.19.12" evidence="2"/>
<reference evidence="6" key="1">
    <citation type="journal article" date="2010" name="Nature">
        <title>The Amphimedon queenslandica genome and the evolution of animal complexity.</title>
        <authorList>
            <person name="Srivastava M."/>
            <person name="Simakov O."/>
            <person name="Chapman J."/>
            <person name="Fahey B."/>
            <person name="Gauthier M.E."/>
            <person name="Mitros T."/>
            <person name="Richards G.S."/>
            <person name="Conaco C."/>
            <person name="Dacre M."/>
            <person name="Hellsten U."/>
            <person name="Larroux C."/>
            <person name="Putnam N.H."/>
            <person name="Stanke M."/>
            <person name="Adamska M."/>
            <person name="Darling A."/>
            <person name="Degnan S.M."/>
            <person name="Oakley T.H."/>
            <person name="Plachetzki D.C."/>
            <person name="Zhai Y."/>
            <person name="Adamski M."/>
            <person name="Calcino A."/>
            <person name="Cummins S.F."/>
            <person name="Goodstein D.M."/>
            <person name="Harris C."/>
            <person name="Jackson D.J."/>
            <person name="Leys S.P."/>
            <person name="Shu S."/>
            <person name="Woodcroft B.J."/>
            <person name="Vervoort M."/>
            <person name="Kosik K.S."/>
            <person name="Manning G."/>
            <person name="Degnan B.M."/>
            <person name="Rokhsar D.S."/>
        </authorList>
    </citation>
    <scope>NUCLEOTIDE SEQUENCE [LARGE SCALE GENOMIC DNA]</scope>
</reference>
<proteinExistence type="predicted"/>
<reference evidence="5" key="2">
    <citation type="submission" date="2024-06" db="UniProtKB">
        <authorList>
            <consortium name="EnsemblMetazoa"/>
        </authorList>
    </citation>
    <scope>IDENTIFICATION</scope>
</reference>
<dbReference type="GO" id="GO:0004843">
    <property type="term" value="F:cysteine-type deubiquitinase activity"/>
    <property type="evidence" value="ECO:0007669"/>
    <property type="project" value="UniProtKB-EC"/>
</dbReference>
<dbReference type="GO" id="GO:0016579">
    <property type="term" value="P:protein deubiquitination"/>
    <property type="evidence" value="ECO:0007669"/>
    <property type="project" value="InterPro"/>
</dbReference>
<dbReference type="Proteomes" id="UP000007879">
    <property type="component" value="Unassembled WGS sequence"/>
</dbReference>
<dbReference type="InterPro" id="IPR050185">
    <property type="entry name" value="Ub_carboxyl-term_hydrolase"/>
</dbReference>
<dbReference type="InterPro" id="IPR001394">
    <property type="entry name" value="Peptidase_C19_UCH"/>
</dbReference>
<dbReference type="RefSeq" id="XP_019851355.1">
    <property type="nucleotide sequence ID" value="XM_019995796.1"/>
</dbReference>